<dbReference type="EMBL" id="JAAWVO010038600">
    <property type="protein sequence ID" value="MBN3318207.1"/>
    <property type="molecule type" value="Genomic_DNA"/>
</dbReference>
<dbReference type="Proteomes" id="UP000736164">
    <property type="component" value="Unassembled WGS sequence"/>
</dbReference>
<keyword evidence="3" id="KW-0804">Transcription</keyword>
<comment type="caution">
    <text evidence="6">The sequence shown here is derived from an EMBL/GenBank/DDBJ whole genome shotgun (WGS) entry which is preliminary data.</text>
</comment>
<dbReference type="AlphaFoldDB" id="A0A8J7NRG1"/>
<accession>A0A8J7NRG1</accession>
<reference evidence="6" key="1">
    <citation type="journal article" date="2021" name="Cell">
        <title>Tracing the genetic footprints of vertebrate landing in non-teleost ray-finned fishes.</title>
        <authorList>
            <person name="Bi X."/>
            <person name="Wang K."/>
            <person name="Yang L."/>
            <person name="Pan H."/>
            <person name="Jiang H."/>
            <person name="Wei Q."/>
            <person name="Fang M."/>
            <person name="Yu H."/>
            <person name="Zhu C."/>
            <person name="Cai Y."/>
            <person name="He Y."/>
            <person name="Gan X."/>
            <person name="Zeng H."/>
            <person name="Yu D."/>
            <person name="Zhu Y."/>
            <person name="Jiang H."/>
            <person name="Qiu Q."/>
            <person name="Yang H."/>
            <person name="Zhang Y.E."/>
            <person name="Wang W."/>
            <person name="Zhu M."/>
            <person name="He S."/>
            <person name="Zhang G."/>
        </authorList>
    </citation>
    <scope>NUCLEOTIDE SEQUENCE</scope>
    <source>
        <strain evidence="6">Allg_001</strain>
    </source>
</reference>
<dbReference type="GO" id="GO:0032502">
    <property type="term" value="P:developmental process"/>
    <property type="evidence" value="ECO:0007669"/>
    <property type="project" value="TreeGrafter"/>
</dbReference>
<feature type="non-terminal residue" evidence="6">
    <location>
        <position position="466"/>
    </location>
</feature>
<dbReference type="GO" id="GO:0000977">
    <property type="term" value="F:RNA polymerase II transcription regulatory region sequence-specific DNA binding"/>
    <property type="evidence" value="ECO:0007669"/>
    <property type="project" value="TreeGrafter"/>
</dbReference>
<keyword evidence="4" id="KW-0539">Nucleus</keyword>
<dbReference type="Gene3D" id="4.10.280.10">
    <property type="entry name" value="Helix-loop-helix DNA-binding domain"/>
    <property type="match status" value="1"/>
</dbReference>
<feature type="non-terminal residue" evidence="6">
    <location>
        <position position="1"/>
    </location>
</feature>
<feature type="domain" description="BHLH" evidence="5">
    <location>
        <begin position="399"/>
        <end position="451"/>
    </location>
</feature>
<evidence type="ECO:0000256" key="3">
    <source>
        <dbReference type="ARBA" id="ARBA00023163"/>
    </source>
</evidence>
<dbReference type="InterPro" id="IPR011598">
    <property type="entry name" value="bHLH_dom"/>
</dbReference>
<dbReference type="CDD" id="cd11415">
    <property type="entry name" value="bHLH_TS_FERD3L_NATO3"/>
    <property type="match status" value="1"/>
</dbReference>
<dbReference type="InterPro" id="IPR036638">
    <property type="entry name" value="HLH_DNA-bd_sf"/>
</dbReference>
<dbReference type="Pfam" id="PF00010">
    <property type="entry name" value="HLH"/>
    <property type="match status" value="1"/>
</dbReference>
<organism evidence="6 7">
    <name type="scientific">Atractosteus spatula</name>
    <name type="common">Alligator gar</name>
    <name type="synonym">Lepisosteus spatula</name>
    <dbReference type="NCBI Taxonomy" id="7917"/>
    <lineage>
        <taxon>Eukaryota</taxon>
        <taxon>Metazoa</taxon>
        <taxon>Chordata</taxon>
        <taxon>Craniata</taxon>
        <taxon>Vertebrata</taxon>
        <taxon>Euteleostomi</taxon>
        <taxon>Actinopterygii</taxon>
        <taxon>Neopterygii</taxon>
        <taxon>Holostei</taxon>
        <taxon>Semionotiformes</taxon>
        <taxon>Lepisosteidae</taxon>
        <taxon>Atractosteus</taxon>
    </lineage>
</organism>
<dbReference type="FunFam" id="4.10.280.10:FF:000035">
    <property type="entry name" value="Pancreas-specific transcription factor 1a"/>
    <property type="match status" value="1"/>
</dbReference>
<dbReference type="SMART" id="SM00353">
    <property type="entry name" value="HLH"/>
    <property type="match status" value="1"/>
</dbReference>
<keyword evidence="1" id="KW-0805">Transcription regulation</keyword>
<evidence type="ECO:0000313" key="7">
    <source>
        <dbReference type="Proteomes" id="UP000736164"/>
    </source>
</evidence>
<dbReference type="PANTHER" id="PTHR23349">
    <property type="entry name" value="BASIC HELIX-LOOP-HELIX TRANSCRIPTION FACTOR, TWIST"/>
    <property type="match status" value="1"/>
</dbReference>
<name>A0A8J7NRG1_ATRSP</name>
<evidence type="ECO:0000256" key="2">
    <source>
        <dbReference type="ARBA" id="ARBA00023125"/>
    </source>
</evidence>
<sequence length="466" mass="51166">MCSFRVRLCKNIHLPHSPSSSLLKICSFHLLQGTLELLGAVAQVCSRDAAHPFSLSTTPSSLLGPRCRPFCFPLFLLLFHHQASHPPIPSPLAVLSGVQPAVLPLPPLSSKLFANQAFLPSTADTCFRIKTCRLHAFCGVCASAPCWSSPWLDGGGSSQSGVNCTRASAAGDFNAEGVNILYQSVALKPVKTSPSRVTSAALLKPFAGCSCTSPDSSSPQTPSVTGTRVPESRHTQLLFPLRPEVFGILLEIFWIVYPHFRQSSVCRLVSPPCNFNIQPCCSQARHSRFMHMLPSAFPTDLEEMEGAFLDTPVMDFVTDVNFLDLPLQSPGQPKPTSATSLHAVDLRGLYCDIVRDIGEGPVPFAGKVCLGSLGMEISPEYDVGPLTGRSKRKRVITTSQRQAANIRERKRMFSLNEAFDELRKKVPTFAYEKRLSRIETLRLAIVYISFMTDLLKENERETESRS</sequence>
<keyword evidence="2" id="KW-0238">DNA-binding</keyword>
<dbReference type="PROSITE" id="PS50888">
    <property type="entry name" value="BHLH"/>
    <property type="match status" value="1"/>
</dbReference>
<dbReference type="InterPro" id="IPR050283">
    <property type="entry name" value="E-box_TF_Regulators"/>
</dbReference>
<protein>
    <submittedName>
        <fullName evidence="6">FER3L protein</fullName>
    </submittedName>
</protein>
<proteinExistence type="predicted"/>
<evidence type="ECO:0000256" key="1">
    <source>
        <dbReference type="ARBA" id="ARBA00023015"/>
    </source>
</evidence>
<dbReference type="GO" id="GO:0046983">
    <property type="term" value="F:protein dimerization activity"/>
    <property type="evidence" value="ECO:0007669"/>
    <property type="project" value="InterPro"/>
</dbReference>
<dbReference type="GO" id="GO:0000981">
    <property type="term" value="F:DNA-binding transcription factor activity, RNA polymerase II-specific"/>
    <property type="evidence" value="ECO:0007669"/>
    <property type="project" value="TreeGrafter"/>
</dbReference>
<evidence type="ECO:0000313" key="6">
    <source>
        <dbReference type="EMBL" id="MBN3318207.1"/>
    </source>
</evidence>
<gene>
    <name evidence="6" type="primary">Ferd3l</name>
    <name evidence="6" type="ORF">GTO95_0006678</name>
</gene>
<keyword evidence="7" id="KW-1185">Reference proteome</keyword>
<evidence type="ECO:0000259" key="5">
    <source>
        <dbReference type="PROSITE" id="PS50888"/>
    </source>
</evidence>
<evidence type="ECO:0000256" key="4">
    <source>
        <dbReference type="ARBA" id="ARBA00023242"/>
    </source>
</evidence>
<dbReference type="SUPFAM" id="SSF47459">
    <property type="entry name" value="HLH, helix-loop-helix DNA-binding domain"/>
    <property type="match status" value="1"/>
</dbReference>
<dbReference type="PANTHER" id="PTHR23349:SF63">
    <property type="entry name" value="FER3-LIKE PROTEIN"/>
    <property type="match status" value="1"/>
</dbReference>